<dbReference type="Gene3D" id="3.60.10.10">
    <property type="entry name" value="Endonuclease/exonuclease/phosphatase"/>
    <property type="match status" value="1"/>
</dbReference>
<dbReference type="PANTHER" id="PTHR36688:SF2">
    <property type="entry name" value="ENDONUCLEASE_EXONUCLEASE_PHOSPHATASE DOMAIN-CONTAINING PROTEIN"/>
    <property type="match status" value="1"/>
</dbReference>
<keyword evidence="3" id="KW-1185">Reference proteome</keyword>
<dbReference type="Proteomes" id="UP000694843">
    <property type="component" value="Unplaced"/>
</dbReference>
<dbReference type="KEGG" id="hazt:108681219"/>
<evidence type="ECO:0000313" key="3">
    <source>
        <dbReference type="Proteomes" id="UP000694843"/>
    </source>
</evidence>
<dbReference type="PANTHER" id="PTHR36688">
    <property type="entry name" value="ENDO/EXONUCLEASE/PHOSPHATASE DOMAIN-CONTAINING PROTEIN"/>
    <property type="match status" value="1"/>
</dbReference>
<dbReference type="OrthoDB" id="6372692at2759"/>
<sequence>AVELATYLAKNDVAVACLQENKLSAASRPPSFPGYALERKDRPRGHGGGLLTLIRHVSFTGQDISPLLHGDTTMEAMAISIPLNGSPLRIINVYIPPASSCPAGYSPELSDIVSLPGDCLIVGDFNAHHPSWFSHTDDQRAAARGAAVDDVVANSSLAFLNEDSYTRRPSHGPPSSPDLAIISDHLLLDTSWTPQVALNSDHLPILIHLPSSVDSSTPRAARFYVNFKKADWPAYTAATEAALQMVNNAEHSRQHIPAGFRKDFSPSVNPGTRLLIEQRDDTRARDPSDPRLPNLNLEISISIQAHARDKWRTHLASCCRRTNQSKHWNLLRSLAGKRNRPPPNQPIQFGLNTLSSQRKISSAFCKLFTSLAPHSQSPSTRRLICRIQAEHPLDRDFSPFTPDMVKLAIAAAKNSSARGPDGLT</sequence>
<dbReference type="GO" id="GO:0003824">
    <property type="term" value="F:catalytic activity"/>
    <property type="evidence" value="ECO:0007669"/>
    <property type="project" value="InterPro"/>
</dbReference>
<dbReference type="Pfam" id="PF14529">
    <property type="entry name" value="Exo_endo_phos_2"/>
    <property type="match status" value="1"/>
</dbReference>
<organism evidence="3 4">
    <name type="scientific">Hyalella azteca</name>
    <name type="common">Amphipod</name>
    <dbReference type="NCBI Taxonomy" id="294128"/>
    <lineage>
        <taxon>Eukaryota</taxon>
        <taxon>Metazoa</taxon>
        <taxon>Ecdysozoa</taxon>
        <taxon>Arthropoda</taxon>
        <taxon>Crustacea</taxon>
        <taxon>Multicrustacea</taxon>
        <taxon>Malacostraca</taxon>
        <taxon>Eumalacostraca</taxon>
        <taxon>Peracarida</taxon>
        <taxon>Amphipoda</taxon>
        <taxon>Senticaudata</taxon>
        <taxon>Talitrida</taxon>
        <taxon>Talitroidea</taxon>
        <taxon>Hyalellidae</taxon>
        <taxon>Hyalella</taxon>
    </lineage>
</organism>
<evidence type="ECO:0000313" key="4">
    <source>
        <dbReference type="RefSeq" id="XP_018025718.1"/>
    </source>
</evidence>
<dbReference type="SUPFAM" id="SSF56219">
    <property type="entry name" value="DNase I-like"/>
    <property type="match status" value="1"/>
</dbReference>
<feature type="region of interest" description="Disordered" evidence="1">
    <location>
        <begin position="257"/>
        <end position="291"/>
    </location>
</feature>
<feature type="non-terminal residue" evidence="4">
    <location>
        <position position="1"/>
    </location>
</feature>
<dbReference type="GeneID" id="108681219"/>
<proteinExistence type="predicted"/>
<dbReference type="AlphaFoldDB" id="A0A8B7PHS8"/>
<evidence type="ECO:0000259" key="2">
    <source>
        <dbReference type="Pfam" id="PF14529"/>
    </source>
</evidence>
<gene>
    <name evidence="4" type="primary">LOC108681219</name>
</gene>
<reference evidence="4" key="1">
    <citation type="submission" date="2025-08" db="UniProtKB">
        <authorList>
            <consortium name="RefSeq"/>
        </authorList>
    </citation>
    <scope>IDENTIFICATION</scope>
    <source>
        <tissue evidence="4">Whole organism</tissue>
    </source>
</reference>
<feature type="compositionally biased region" description="Basic and acidic residues" evidence="1">
    <location>
        <begin position="276"/>
        <end position="289"/>
    </location>
</feature>
<dbReference type="InterPro" id="IPR005135">
    <property type="entry name" value="Endo/exonuclease/phosphatase"/>
</dbReference>
<name>A0A8B7PHS8_HYAAZ</name>
<evidence type="ECO:0000256" key="1">
    <source>
        <dbReference type="SAM" id="MobiDB-lite"/>
    </source>
</evidence>
<feature type="domain" description="Endonuclease/exonuclease/phosphatase" evidence="2">
    <location>
        <begin position="88"/>
        <end position="205"/>
    </location>
</feature>
<accession>A0A8B7PHS8</accession>
<protein>
    <submittedName>
        <fullName evidence="4">Uncharacterized protein LOC108681219</fullName>
    </submittedName>
</protein>
<dbReference type="RefSeq" id="XP_018025718.1">
    <property type="nucleotide sequence ID" value="XM_018170229.1"/>
</dbReference>
<dbReference type="OMA" id="TMEAMAI"/>
<dbReference type="InterPro" id="IPR036691">
    <property type="entry name" value="Endo/exonu/phosph_ase_sf"/>
</dbReference>
<feature type="non-terminal residue" evidence="4">
    <location>
        <position position="424"/>
    </location>
</feature>
<dbReference type="InterPro" id="IPR052560">
    <property type="entry name" value="RdDP_mobile_element"/>
</dbReference>